<gene>
    <name evidence="2" type="ORF">FJW02_14510</name>
</gene>
<comment type="caution">
    <text evidence="2">The sequence shown here is derived from an EMBL/GenBank/DDBJ whole genome shotgun (WGS) entry which is preliminary data.</text>
</comment>
<evidence type="ECO:0000313" key="2">
    <source>
        <dbReference type="EMBL" id="TPV34463.1"/>
    </source>
</evidence>
<keyword evidence="3" id="KW-1185">Reference proteome</keyword>
<name>A0ABY2ZI10_9GAMM</name>
<accession>A0ABY2ZI10</accession>
<organism evidence="2 3">
    <name type="scientific">Pantoea eucalypti</name>
    <dbReference type="NCBI Taxonomy" id="470933"/>
    <lineage>
        <taxon>Bacteria</taxon>
        <taxon>Pseudomonadati</taxon>
        <taxon>Pseudomonadota</taxon>
        <taxon>Gammaproteobacteria</taxon>
        <taxon>Enterobacterales</taxon>
        <taxon>Erwiniaceae</taxon>
        <taxon>Pantoea</taxon>
    </lineage>
</organism>
<feature type="domain" description="CdiI immunity protein" evidence="1">
    <location>
        <begin position="6"/>
        <end position="94"/>
    </location>
</feature>
<proteinExistence type="predicted"/>
<reference evidence="2 3" key="1">
    <citation type="submission" date="2019-06" db="EMBL/GenBank/DDBJ databases">
        <title>Taxogenomics and systematics of the genus Pantoea.</title>
        <authorList>
            <person name="Tambong J.T."/>
        </authorList>
    </citation>
    <scope>NUCLEOTIDE SEQUENCE [LARGE SCALE GENOMIC DNA]</scope>
    <source>
        <strain evidence="2 3">LMG 24197</strain>
    </source>
</reference>
<evidence type="ECO:0000313" key="3">
    <source>
        <dbReference type="Proteomes" id="UP000315469"/>
    </source>
</evidence>
<sequence length="102" mass="11334">MKNINIAGLDSLIAIYFGQDYDLFGSGESVDAQINAWIADSTPASRHGLIGDIEQFMRETDNLEQDFESCYGAEFSTDLWETTPAEFLKLLKQKVSASLSEC</sequence>
<dbReference type="RefSeq" id="WP_003850923.1">
    <property type="nucleotide sequence ID" value="NZ_CP045720.1"/>
</dbReference>
<dbReference type="GeneID" id="90522497"/>
<dbReference type="EMBL" id="VHJB01000068">
    <property type="protein sequence ID" value="TPV34463.1"/>
    <property type="molecule type" value="Genomic_DNA"/>
</dbReference>
<protein>
    <recommendedName>
        <fullName evidence="1">CdiI immunity protein domain-containing protein</fullName>
    </recommendedName>
</protein>
<dbReference type="Pfam" id="PF18593">
    <property type="entry name" value="CdiI_2"/>
    <property type="match status" value="1"/>
</dbReference>
<evidence type="ECO:0000259" key="1">
    <source>
        <dbReference type="Pfam" id="PF18593"/>
    </source>
</evidence>
<dbReference type="Proteomes" id="UP000315469">
    <property type="component" value="Unassembled WGS sequence"/>
</dbReference>
<dbReference type="InterPro" id="IPR041129">
    <property type="entry name" value="CdiI_2"/>
</dbReference>